<dbReference type="InterPro" id="IPR007728">
    <property type="entry name" value="Pre-SET_dom"/>
</dbReference>
<feature type="region of interest" description="Disordered" evidence="8">
    <location>
        <begin position="1"/>
        <end position="30"/>
    </location>
</feature>
<dbReference type="PROSITE" id="PS50280">
    <property type="entry name" value="SET"/>
    <property type="match status" value="1"/>
</dbReference>
<dbReference type="GO" id="GO:0042054">
    <property type="term" value="F:histone methyltransferase activity"/>
    <property type="evidence" value="ECO:0007669"/>
    <property type="project" value="InterPro"/>
</dbReference>
<protein>
    <submittedName>
        <fullName evidence="11">Uncharacterized protein</fullName>
    </submittedName>
</protein>
<proteinExistence type="predicted"/>
<evidence type="ECO:0000313" key="11">
    <source>
        <dbReference type="EMBL" id="KAK8719595.1"/>
    </source>
</evidence>
<evidence type="ECO:0000256" key="3">
    <source>
        <dbReference type="ARBA" id="ARBA00022603"/>
    </source>
</evidence>
<dbReference type="SUPFAM" id="SSF82199">
    <property type="entry name" value="SET domain"/>
    <property type="match status" value="1"/>
</dbReference>
<dbReference type="Gene3D" id="2.170.270.10">
    <property type="entry name" value="SET domain"/>
    <property type="match status" value="1"/>
</dbReference>
<dbReference type="PANTHER" id="PTHR46223">
    <property type="entry name" value="HISTONE-LYSINE N-METHYLTRANSFERASE SUV39H"/>
    <property type="match status" value="1"/>
</dbReference>
<feature type="compositionally biased region" description="Low complexity" evidence="8">
    <location>
        <begin position="14"/>
        <end position="24"/>
    </location>
</feature>
<dbReference type="GO" id="GO:0005634">
    <property type="term" value="C:nucleus"/>
    <property type="evidence" value="ECO:0007669"/>
    <property type="project" value="InterPro"/>
</dbReference>
<dbReference type="GO" id="GO:0005694">
    <property type="term" value="C:chromosome"/>
    <property type="evidence" value="ECO:0007669"/>
    <property type="project" value="UniProtKB-SubCell"/>
</dbReference>
<sequence length="521" mass="57809">MEKIREEVIEETTESTTGEHSTSSLQTKDVEKAVTPQSITLSQNIVAKKMAIVNQEIEHIFNSESVFNVNKFERSYHKHKVLHGNVDTEYSRSGDELMSCQSKQEVQQTSSLKQVLNVQESFPSLLNSKTCSAVSCLSDNHLVSKESDATAFSGETGGLCIASSSNVSTDVCEKDIFNFSLEESALKLDQTFEQPAKKKKMSCLKSLSAVKEITLHQSEDEYDHVTTGLVYAVTSFPGSGIDQNDYMNGLIEGCRCIGVCSESCACTQVNGFPYEDGKLRLDYESRPIFECNDDCSCSENCPNRLTQHGPLTGLKINLIPEKGYGVITSHFIPKHAFVCEYAGEFISVEEAQRRFSKQGDKESNYILILREHTVSSTSQPWITIIDPTVVGNIGRYINHSCDPNLVVVPVRVHNMVPIAALFAKKDIVSGEELCYDYNTENKFVVTHSLVDNSSMNVREADCSLSVEIATGERVVLPSCSRSVKGTSQLQLDRTSHKTVSKLCLCKAKNCRRFLPVNDTLF</sequence>
<evidence type="ECO:0000256" key="5">
    <source>
        <dbReference type="ARBA" id="ARBA00022691"/>
    </source>
</evidence>
<dbReference type="PANTHER" id="PTHR46223:SF3">
    <property type="entry name" value="HISTONE-LYSINE N-METHYLTRANSFERASE SET-23"/>
    <property type="match status" value="1"/>
</dbReference>
<evidence type="ECO:0000256" key="7">
    <source>
        <dbReference type="ARBA" id="ARBA00022833"/>
    </source>
</evidence>
<name>A0AAW0VRU7_CHEQU</name>
<dbReference type="PROSITE" id="PS50867">
    <property type="entry name" value="PRE_SET"/>
    <property type="match status" value="1"/>
</dbReference>
<feature type="domain" description="SET" evidence="9">
    <location>
        <begin position="312"/>
        <end position="438"/>
    </location>
</feature>
<keyword evidence="6" id="KW-0479">Metal-binding</keyword>
<evidence type="ECO:0000256" key="1">
    <source>
        <dbReference type="ARBA" id="ARBA00004286"/>
    </source>
</evidence>
<evidence type="ECO:0000259" key="9">
    <source>
        <dbReference type="PROSITE" id="PS50280"/>
    </source>
</evidence>
<evidence type="ECO:0000256" key="6">
    <source>
        <dbReference type="ARBA" id="ARBA00022723"/>
    </source>
</evidence>
<dbReference type="Pfam" id="PF05033">
    <property type="entry name" value="Pre-SET"/>
    <property type="match status" value="1"/>
</dbReference>
<keyword evidence="12" id="KW-1185">Reference proteome</keyword>
<evidence type="ECO:0000259" key="10">
    <source>
        <dbReference type="PROSITE" id="PS50867"/>
    </source>
</evidence>
<reference evidence="11 12" key="1">
    <citation type="journal article" date="2024" name="BMC Genomics">
        <title>Genome assembly of redclaw crayfish (Cherax quadricarinatus) provides insights into its immune adaptation and hypoxia tolerance.</title>
        <authorList>
            <person name="Liu Z."/>
            <person name="Zheng J."/>
            <person name="Li H."/>
            <person name="Fang K."/>
            <person name="Wang S."/>
            <person name="He J."/>
            <person name="Zhou D."/>
            <person name="Weng S."/>
            <person name="Chi M."/>
            <person name="Gu Z."/>
            <person name="He J."/>
            <person name="Li F."/>
            <person name="Wang M."/>
        </authorList>
    </citation>
    <scope>NUCLEOTIDE SEQUENCE [LARGE SCALE GENOMIC DNA]</scope>
    <source>
        <strain evidence="11">ZL_2023a</strain>
    </source>
</reference>
<evidence type="ECO:0000256" key="4">
    <source>
        <dbReference type="ARBA" id="ARBA00022679"/>
    </source>
</evidence>
<dbReference type="EMBL" id="JARKIK010001743">
    <property type="protein sequence ID" value="KAK8719595.1"/>
    <property type="molecule type" value="Genomic_DNA"/>
</dbReference>
<keyword evidence="5" id="KW-0949">S-adenosyl-L-methionine</keyword>
<accession>A0AAW0VRU7</accession>
<dbReference type="AlphaFoldDB" id="A0AAW0VRU7"/>
<dbReference type="GO" id="GO:0008757">
    <property type="term" value="F:S-adenosylmethionine-dependent methyltransferase activity"/>
    <property type="evidence" value="ECO:0007669"/>
    <property type="project" value="UniProtKB-ARBA"/>
</dbReference>
<dbReference type="GO" id="GO:0008270">
    <property type="term" value="F:zinc ion binding"/>
    <property type="evidence" value="ECO:0007669"/>
    <property type="project" value="InterPro"/>
</dbReference>
<dbReference type="Proteomes" id="UP001445076">
    <property type="component" value="Unassembled WGS sequence"/>
</dbReference>
<comment type="caution">
    <text evidence="11">The sequence shown here is derived from an EMBL/GenBank/DDBJ whole genome shotgun (WGS) entry which is preliminary data.</text>
</comment>
<dbReference type="Pfam" id="PF00856">
    <property type="entry name" value="SET"/>
    <property type="match status" value="1"/>
</dbReference>
<evidence type="ECO:0000256" key="8">
    <source>
        <dbReference type="SAM" id="MobiDB-lite"/>
    </source>
</evidence>
<comment type="subcellular location">
    <subcellularLocation>
        <location evidence="1">Chromosome</location>
    </subcellularLocation>
</comment>
<keyword evidence="3" id="KW-0489">Methyltransferase</keyword>
<dbReference type="InterPro" id="IPR050973">
    <property type="entry name" value="H3K9_Histone-Lys_N-MTase"/>
</dbReference>
<keyword evidence="7" id="KW-0862">Zinc</keyword>
<dbReference type="InterPro" id="IPR046341">
    <property type="entry name" value="SET_dom_sf"/>
</dbReference>
<feature type="domain" description="Pre-SET" evidence="10">
    <location>
        <begin position="252"/>
        <end position="309"/>
    </location>
</feature>
<keyword evidence="4" id="KW-0808">Transferase</keyword>
<dbReference type="InterPro" id="IPR001214">
    <property type="entry name" value="SET_dom"/>
</dbReference>
<gene>
    <name evidence="11" type="ORF">OTU49_013927</name>
</gene>
<dbReference type="GO" id="GO:0032259">
    <property type="term" value="P:methylation"/>
    <property type="evidence" value="ECO:0007669"/>
    <property type="project" value="UniProtKB-KW"/>
</dbReference>
<dbReference type="SMART" id="SM00468">
    <property type="entry name" value="PreSET"/>
    <property type="match status" value="1"/>
</dbReference>
<evidence type="ECO:0000313" key="12">
    <source>
        <dbReference type="Proteomes" id="UP001445076"/>
    </source>
</evidence>
<keyword evidence="2" id="KW-0158">Chromosome</keyword>
<dbReference type="SMART" id="SM00317">
    <property type="entry name" value="SET"/>
    <property type="match status" value="1"/>
</dbReference>
<organism evidence="11 12">
    <name type="scientific">Cherax quadricarinatus</name>
    <name type="common">Australian red claw crayfish</name>
    <dbReference type="NCBI Taxonomy" id="27406"/>
    <lineage>
        <taxon>Eukaryota</taxon>
        <taxon>Metazoa</taxon>
        <taxon>Ecdysozoa</taxon>
        <taxon>Arthropoda</taxon>
        <taxon>Crustacea</taxon>
        <taxon>Multicrustacea</taxon>
        <taxon>Malacostraca</taxon>
        <taxon>Eumalacostraca</taxon>
        <taxon>Eucarida</taxon>
        <taxon>Decapoda</taxon>
        <taxon>Pleocyemata</taxon>
        <taxon>Astacidea</taxon>
        <taxon>Parastacoidea</taxon>
        <taxon>Parastacidae</taxon>
        <taxon>Cherax</taxon>
    </lineage>
</organism>
<evidence type="ECO:0000256" key="2">
    <source>
        <dbReference type="ARBA" id="ARBA00022454"/>
    </source>
</evidence>
<dbReference type="GO" id="GO:0008170">
    <property type="term" value="F:N-methyltransferase activity"/>
    <property type="evidence" value="ECO:0007669"/>
    <property type="project" value="UniProtKB-ARBA"/>
</dbReference>